<reference evidence="1 2" key="1">
    <citation type="journal article" date="2021" name="Int. J. Syst. Evol. Microbiol.">
        <title>Amazonocrinis nigriterrae gen. nov., sp. nov., Atlanticothrix silvestris gen. nov., sp. nov. and Dendronalium phyllosphericum gen. nov., sp. nov., nostocacean cyanobacteria from Brazilian environments.</title>
        <authorList>
            <person name="Alvarenga D.O."/>
            <person name="Andreote A.P.D."/>
            <person name="Branco L.H.Z."/>
            <person name="Delbaje E."/>
            <person name="Cruz R.B."/>
            <person name="Varani A.M."/>
            <person name="Fiore M.F."/>
        </authorList>
    </citation>
    <scope>NUCLEOTIDE SEQUENCE [LARGE SCALE GENOMIC DNA]</scope>
    <source>
        <strain evidence="1 2">CENA369</strain>
    </source>
</reference>
<evidence type="ECO:0000313" key="1">
    <source>
        <dbReference type="EMBL" id="MBH8574823.1"/>
    </source>
</evidence>
<organism evidence="1 2">
    <name type="scientific">Dendronalium phyllosphericum CENA369</name>
    <dbReference type="NCBI Taxonomy" id="1725256"/>
    <lineage>
        <taxon>Bacteria</taxon>
        <taxon>Bacillati</taxon>
        <taxon>Cyanobacteriota</taxon>
        <taxon>Cyanophyceae</taxon>
        <taxon>Nostocales</taxon>
        <taxon>Nostocaceae</taxon>
        <taxon>Dendronalium</taxon>
        <taxon>Dendronalium phyllosphericum</taxon>
    </lineage>
</organism>
<dbReference type="EMBL" id="JAECZA010000085">
    <property type="protein sequence ID" value="MBH8574823.1"/>
    <property type="molecule type" value="Genomic_DNA"/>
</dbReference>
<evidence type="ECO:0000313" key="2">
    <source>
        <dbReference type="Proteomes" id="UP000662314"/>
    </source>
</evidence>
<gene>
    <name evidence="1" type="ORF">I8752_17705</name>
</gene>
<dbReference type="AlphaFoldDB" id="A0A8J7I6H0"/>
<proteinExistence type="predicted"/>
<accession>A0A8J7I6H0</accession>
<sequence>MNKIDLRLSYVGRLGPRGNRESVYQFVASDDGRNVIFQKWLNRELVSVTSNIDIQIQVSDTTPPTSHNHNSVSVTNNIDIQTQVSDTLDVPQTLNEAIGGWKGLRLKLRQGLESAGRFYWELVSSFSEAVGIADGEPFWNEYLGQ</sequence>
<comment type="caution">
    <text evidence="1">The sequence shown here is derived from an EMBL/GenBank/DDBJ whole genome shotgun (WGS) entry which is preliminary data.</text>
</comment>
<dbReference type="Proteomes" id="UP000662314">
    <property type="component" value="Unassembled WGS sequence"/>
</dbReference>
<name>A0A8J7I6H0_9NOST</name>
<keyword evidence="2" id="KW-1185">Reference proteome</keyword>
<protein>
    <submittedName>
        <fullName evidence="1">Uncharacterized protein</fullName>
    </submittedName>
</protein>
<dbReference type="RefSeq" id="WP_214433627.1">
    <property type="nucleotide sequence ID" value="NZ_CAWPUQ010000323.1"/>
</dbReference>